<evidence type="ECO:0000313" key="3">
    <source>
        <dbReference type="EMBL" id="GJM53553.1"/>
    </source>
</evidence>
<dbReference type="Proteomes" id="UP001208692">
    <property type="component" value="Unassembled WGS sequence"/>
</dbReference>
<name>A0AAV5AYU5_9FLAO</name>
<dbReference type="Proteomes" id="UP001207736">
    <property type="component" value="Unassembled WGS sequence"/>
</dbReference>
<reference evidence="2 5" key="1">
    <citation type="submission" date="2021-11" db="EMBL/GenBank/DDBJ databases">
        <title>Draft genome sequence of Capnocytophaga sp. strain KC07075 isolated from cat oral cavity.</title>
        <authorList>
            <person name="Suzuki M."/>
            <person name="Imaoka K."/>
            <person name="Kimura M."/>
            <person name="Morikawa S."/>
            <person name="Maeda K."/>
        </authorList>
    </citation>
    <scope>NUCLEOTIDE SEQUENCE</scope>
    <source>
        <strain evidence="2">KC07075</strain>
        <strain evidence="3 5">KC07079</strain>
    </source>
</reference>
<dbReference type="EMBL" id="BQKA01000030">
    <property type="protein sequence ID" value="GJM50616.1"/>
    <property type="molecule type" value="Genomic_DNA"/>
</dbReference>
<dbReference type="Pfam" id="PF00583">
    <property type="entry name" value="Acetyltransf_1"/>
    <property type="match status" value="1"/>
</dbReference>
<gene>
    <name evidence="2" type="ORF">RCZ15_15890</name>
    <name evidence="3" type="ORF">RCZ16_18690</name>
</gene>
<dbReference type="GO" id="GO:0016747">
    <property type="term" value="F:acyltransferase activity, transferring groups other than amino-acyl groups"/>
    <property type="evidence" value="ECO:0007669"/>
    <property type="project" value="InterPro"/>
</dbReference>
<evidence type="ECO:0000259" key="1">
    <source>
        <dbReference type="PROSITE" id="PS51186"/>
    </source>
</evidence>
<keyword evidence="5" id="KW-1185">Reference proteome</keyword>
<dbReference type="SUPFAM" id="SSF55729">
    <property type="entry name" value="Acyl-CoA N-acyltransferases (Nat)"/>
    <property type="match status" value="1"/>
</dbReference>
<accession>A0AAV5AYU5</accession>
<dbReference type="InterPro" id="IPR016181">
    <property type="entry name" value="Acyl_CoA_acyltransferase"/>
</dbReference>
<evidence type="ECO:0000313" key="5">
    <source>
        <dbReference type="Proteomes" id="UP001208692"/>
    </source>
</evidence>
<dbReference type="Gene3D" id="3.40.630.30">
    <property type="match status" value="1"/>
</dbReference>
<comment type="caution">
    <text evidence="2">The sequence shown here is derived from an EMBL/GenBank/DDBJ whole genome shotgun (WGS) entry which is preliminary data.</text>
</comment>
<organism evidence="2 4">
    <name type="scientific">Capnocytophaga catalasegens</name>
    <dbReference type="NCBI Taxonomy" id="1004260"/>
    <lineage>
        <taxon>Bacteria</taxon>
        <taxon>Pseudomonadati</taxon>
        <taxon>Bacteroidota</taxon>
        <taxon>Flavobacteriia</taxon>
        <taxon>Flavobacteriales</taxon>
        <taxon>Flavobacteriaceae</taxon>
        <taxon>Capnocytophaga</taxon>
    </lineage>
</organism>
<dbReference type="EMBL" id="BQKB01000042">
    <property type="protein sequence ID" value="GJM53553.1"/>
    <property type="molecule type" value="Genomic_DNA"/>
</dbReference>
<sequence>MFRYDIQKAKIQDFDTIWDIILFAKETRKQEGSDQWQDGYPSKETIEQDILNGYGYVLTSPTNSEILGYMAIIMDIKEPPYAFLDGYWLNEQPYATVHRMAVSKNAKGKGVGKMLLTIAELLVKEKGIHNIRIDTNFDNLPMLRILDKLGYTYCGIIYQRNSQRKAFHKVLGDIVYWNT</sequence>
<dbReference type="InterPro" id="IPR000182">
    <property type="entry name" value="GNAT_dom"/>
</dbReference>
<evidence type="ECO:0000313" key="4">
    <source>
        <dbReference type="Proteomes" id="UP001207736"/>
    </source>
</evidence>
<feature type="domain" description="N-acetyltransferase" evidence="1">
    <location>
        <begin position="4"/>
        <end position="179"/>
    </location>
</feature>
<dbReference type="CDD" id="cd04301">
    <property type="entry name" value="NAT_SF"/>
    <property type="match status" value="1"/>
</dbReference>
<proteinExistence type="predicted"/>
<dbReference type="PROSITE" id="PS51186">
    <property type="entry name" value="GNAT"/>
    <property type="match status" value="1"/>
</dbReference>
<dbReference type="RefSeq" id="WP_264845724.1">
    <property type="nucleotide sequence ID" value="NZ_BPMA01000014.1"/>
</dbReference>
<protein>
    <submittedName>
        <fullName evidence="2">N-acetyltransferase</fullName>
    </submittedName>
</protein>
<dbReference type="AlphaFoldDB" id="A0AAV5AYU5"/>
<evidence type="ECO:0000313" key="2">
    <source>
        <dbReference type="EMBL" id="GJM50616.1"/>
    </source>
</evidence>